<dbReference type="InterPro" id="IPR030392">
    <property type="entry name" value="S74_ICA"/>
</dbReference>
<feature type="domain" description="Peptidase S74" evidence="4">
    <location>
        <begin position="455"/>
        <end position="556"/>
    </location>
</feature>
<evidence type="ECO:0000256" key="2">
    <source>
        <dbReference type="ARBA" id="ARBA00022732"/>
    </source>
</evidence>
<evidence type="ECO:0000313" key="6">
    <source>
        <dbReference type="Proteomes" id="UP001212175"/>
    </source>
</evidence>
<dbReference type="EMBL" id="OP985600">
    <property type="protein sequence ID" value="WBF78992.1"/>
    <property type="molecule type" value="Genomic_DNA"/>
</dbReference>
<reference evidence="5 6" key="1">
    <citation type="submission" date="2022-12" db="EMBL/GenBank/DDBJ databases">
        <authorList>
            <person name="Batteikh M."/>
            <person name="Krug K."/>
            <person name="Kamarzar M."/>
            <person name="Huq N."/>
            <person name="Esparza P.D."/>
            <person name="Ma Y."/>
            <person name="Wang J.Y."/>
            <person name="Fleming H.S."/>
            <person name="Wright N.E."/>
            <person name="Melkote A."/>
            <person name="Senthilvelan J."/>
            <person name="Rajiv S."/>
            <person name="Paek B.H."/>
            <person name="Gonzalez C."/>
            <person name="Abuwarda M."/>
            <person name="Niazmandi K."/>
            <person name="Whang A."/>
            <person name="Magaling J.T.M."/>
            <person name="Seeman S."/>
            <person name="Chai A.E."/>
            <person name="Zorawik M."/>
            <person name="Kasemsunt F."/>
            <person name="Garza D.R."/>
            <person name="Ngo R.T."/>
            <person name="Reddi K."/>
            <person name="Freise A.C."/>
            <person name="Garcia-Vedrenne A.E."/>
            <person name="Garlena R.A."/>
            <person name="Russell D.A."/>
            <person name="Jacobs-Sera D."/>
            <person name="Hatfull G.F."/>
        </authorList>
    </citation>
    <scope>NUCLEOTIDE SEQUENCE [LARGE SCALE GENOMIC DNA]</scope>
</reference>
<dbReference type="PROSITE" id="PS51688">
    <property type="entry name" value="ICA"/>
    <property type="match status" value="1"/>
</dbReference>
<keyword evidence="2" id="KW-1227">Viral tail protein</keyword>
<name>A0AA49E461_9CAUD</name>
<evidence type="ECO:0000313" key="5">
    <source>
        <dbReference type="EMBL" id="WBF78992.1"/>
    </source>
</evidence>
<accession>A0AA49E461</accession>
<keyword evidence="6" id="KW-1185">Reference proteome</keyword>
<feature type="region of interest" description="Disordered" evidence="3">
    <location>
        <begin position="1"/>
        <end position="24"/>
    </location>
</feature>
<sequence length="556" mass="58180">MAITTTPRFGAKKYGAGTDPHPTRTEHNALIDLIETQAAMFDDGTTAERPLPGKAGRFYRDKQAGRTYLDDGTDWTDLATNGGGGAGATVVVGAAGSEGVSTRSARADHSHPLSLATPSAHGGMSSGDKTKLDAATAVATPSTLVYRDASGRIAVGIPAAAGDATTKSYVDTAVGARALASHAHAASDITSGVLSSDRLPAATTSTPGALSAADKGRLDGATAAATAGALAVRDGSGRLAVSDPAATGDASTKGYVDQQVNTRAPATHTHLWADITDKPDTYAPSAHTHGWADITGKPATFAPSAHNHDAGAITSGVLAVGRLPFATRTSSGVMSYSDKALLDDREVGAWANTLVVRDSGGRFDSQRPVSANNVATKDFCDDNTNSRVSWTEFDKRIVRGGTNTQLRSPNGATVFAVNDSGTMGSTDIYNTNAATGSAWRAMWVNSSGVIGYNLSSRKYKTNETDYSVPLDVLDAITPKRYQLKSEVEEVGAEAAHEHVNFIAEDLYDAGLLEYVDFDGEGTARENVETINEQLMVNALWSICRQLRDRIVELEAR</sequence>
<dbReference type="Pfam" id="PF13884">
    <property type="entry name" value="Peptidase_S74"/>
    <property type="match status" value="1"/>
</dbReference>
<gene>
    <name evidence="5" type="primary">24</name>
    <name evidence="5" type="ORF">SEA_BOLT007_24</name>
</gene>
<comment type="subcellular location">
    <subcellularLocation>
        <location evidence="1">Virion</location>
    </subcellularLocation>
</comment>
<feature type="region of interest" description="Disordered" evidence="3">
    <location>
        <begin position="103"/>
        <end position="128"/>
    </location>
</feature>
<keyword evidence="2" id="KW-0946">Virion</keyword>
<protein>
    <submittedName>
        <fullName evidence="5">Minor tail protein</fullName>
    </submittedName>
</protein>
<evidence type="ECO:0000256" key="1">
    <source>
        <dbReference type="ARBA" id="ARBA00004328"/>
    </source>
</evidence>
<dbReference type="GO" id="GO:0098015">
    <property type="term" value="C:virus tail"/>
    <property type="evidence" value="ECO:0007669"/>
    <property type="project" value="UniProtKB-KW"/>
</dbReference>
<dbReference type="Proteomes" id="UP001212175">
    <property type="component" value="Segment"/>
</dbReference>
<evidence type="ECO:0000259" key="4">
    <source>
        <dbReference type="PROSITE" id="PS51688"/>
    </source>
</evidence>
<organism evidence="5 6">
    <name type="scientific">Arthrobacter phage Bolt007</name>
    <dbReference type="NCBI Taxonomy" id="3017297"/>
    <lineage>
        <taxon>Viruses</taxon>
        <taxon>Duplodnaviria</taxon>
        <taxon>Heunggongvirae</taxon>
        <taxon>Uroviricota</taxon>
        <taxon>Caudoviricetes</taxon>
        <taxon>Berryhillviridae</taxon>
        <taxon>Lilmacvirus</taxon>
        <taxon>Lilmacvirus bolt007</taxon>
    </lineage>
</organism>
<proteinExistence type="predicted"/>
<evidence type="ECO:0000256" key="3">
    <source>
        <dbReference type="SAM" id="MobiDB-lite"/>
    </source>
</evidence>